<protein>
    <recommendedName>
        <fullName evidence="4">Reverse transcriptase domain-containing protein</fullName>
    </recommendedName>
</protein>
<gene>
    <name evidence="2" type="ORF">mMyoMyo1_011808</name>
</gene>
<dbReference type="EMBL" id="JABWUV010000006">
    <property type="protein sequence ID" value="KAF6349264.1"/>
    <property type="molecule type" value="Genomic_DNA"/>
</dbReference>
<evidence type="ECO:0000313" key="3">
    <source>
        <dbReference type="Proteomes" id="UP000527355"/>
    </source>
</evidence>
<keyword evidence="3" id="KW-1185">Reference proteome</keyword>
<keyword evidence="1" id="KW-0732">Signal</keyword>
<feature type="chain" id="PRO_5029858848" description="Reverse transcriptase domain-containing protein" evidence="1">
    <location>
        <begin position="17"/>
        <end position="146"/>
    </location>
</feature>
<comment type="caution">
    <text evidence="2">The sequence shown here is derived from an EMBL/GenBank/DDBJ whole genome shotgun (WGS) entry which is preliminary data.</text>
</comment>
<reference evidence="2 3" key="1">
    <citation type="journal article" date="2020" name="Nature">
        <title>Six reference-quality genomes reveal evolution of bat adaptations.</title>
        <authorList>
            <person name="Jebb D."/>
            <person name="Huang Z."/>
            <person name="Pippel M."/>
            <person name="Hughes G.M."/>
            <person name="Lavrichenko K."/>
            <person name="Devanna P."/>
            <person name="Winkler S."/>
            <person name="Jermiin L.S."/>
            <person name="Skirmuntt E.C."/>
            <person name="Katzourakis A."/>
            <person name="Burkitt-Gray L."/>
            <person name="Ray D.A."/>
            <person name="Sullivan K.A.M."/>
            <person name="Roscito J.G."/>
            <person name="Kirilenko B.M."/>
            <person name="Davalos L.M."/>
            <person name="Corthals A.P."/>
            <person name="Power M.L."/>
            <person name="Jones G."/>
            <person name="Ransome R.D."/>
            <person name="Dechmann D.K.N."/>
            <person name="Locatelli A.G."/>
            <person name="Puechmaille S.J."/>
            <person name="Fedrigo O."/>
            <person name="Jarvis E.D."/>
            <person name="Hiller M."/>
            <person name="Vernes S.C."/>
            <person name="Myers E.W."/>
            <person name="Teeling E.C."/>
        </authorList>
    </citation>
    <scope>NUCLEOTIDE SEQUENCE [LARGE SCALE GENOMIC DNA]</scope>
    <source>
        <strain evidence="2">MMyoMyo1</strain>
        <tissue evidence="2">Flight muscle</tissue>
    </source>
</reference>
<evidence type="ECO:0000313" key="2">
    <source>
        <dbReference type="EMBL" id="KAF6349264.1"/>
    </source>
</evidence>
<dbReference type="Proteomes" id="UP000527355">
    <property type="component" value="Unassembled WGS sequence"/>
</dbReference>
<dbReference type="PANTHER" id="PTHR31635:SF196">
    <property type="entry name" value="REVERSE TRANSCRIPTASE DOMAIN-CONTAINING PROTEIN-RELATED"/>
    <property type="match status" value="1"/>
</dbReference>
<accession>A0A7J7XHX9</accession>
<dbReference type="AlphaFoldDB" id="A0A7J7XHX9"/>
<sequence length="146" mass="17448">MFTFTTLFNIVVEILAIMIRLEEEIKSIQIGKEELKLSLFLEDMILNIANSKDHYKLLDLINECGNIAGYKINTQKLMAFLYTSNEFSERETKKIIFTIATKELRFLGINLTEEVKYLYSENYRMLKKRDRGRYKQVEEYTVFMDW</sequence>
<dbReference type="PANTHER" id="PTHR31635">
    <property type="entry name" value="REVERSE TRANSCRIPTASE DOMAIN-CONTAINING PROTEIN-RELATED"/>
    <property type="match status" value="1"/>
</dbReference>
<evidence type="ECO:0008006" key="4">
    <source>
        <dbReference type="Google" id="ProtNLM"/>
    </source>
</evidence>
<organism evidence="2 3">
    <name type="scientific">Myotis myotis</name>
    <name type="common">Greater mouse-eared bat</name>
    <name type="synonym">Vespertilio myotis</name>
    <dbReference type="NCBI Taxonomy" id="51298"/>
    <lineage>
        <taxon>Eukaryota</taxon>
        <taxon>Metazoa</taxon>
        <taxon>Chordata</taxon>
        <taxon>Craniata</taxon>
        <taxon>Vertebrata</taxon>
        <taxon>Euteleostomi</taxon>
        <taxon>Mammalia</taxon>
        <taxon>Eutheria</taxon>
        <taxon>Laurasiatheria</taxon>
        <taxon>Chiroptera</taxon>
        <taxon>Yangochiroptera</taxon>
        <taxon>Vespertilionidae</taxon>
        <taxon>Myotis</taxon>
    </lineage>
</organism>
<evidence type="ECO:0000256" key="1">
    <source>
        <dbReference type="SAM" id="SignalP"/>
    </source>
</evidence>
<name>A0A7J7XHX9_MYOMY</name>
<proteinExistence type="predicted"/>
<feature type="signal peptide" evidence="1">
    <location>
        <begin position="1"/>
        <end position="16"/>
    </location>
</feature>